<dbReference type="STRING" id="947033.Lste_2518"/>
<reference evidence="3 4" key="1">
    <citation type="submission" date="2015-11" db="EMBL/GenBank/DDBJ databases">
        <title>Genomic analysis of 38 Legionella species identifies large and diverse effector repertoires.</title>
        <authorList>
            <person name="Burstein D."/>
            <person name="Amaro F."/>
            <person name="Zusman T."/>
            <person name="Lifshitz Z."/>
            <person name="Cohen O."/>
            <person name="Gilbert J.A."/>
            <person name="Pupko T."/>
            <person name="Shuman H.A."/>
            <person name="Segal G."/>
        </authorList>
    </citation>
    <scope>NUCLEOTIDE SEQUENCE [LARGE SCALE GENOMIC DNA]</scope>
    <source>
        <strain evidence="3 4">IMVS3376</strain>
    </source>
</reference>
<evidence type="ECO:0000256" key="1">
    <source>
        <dbReference type="PROSITE-ProRule" id="PRU00169"/>
    </source>
</evidence>
<keyword evidence="1" id="KW-0597">Phosphoprotein</keyword>
<dbReference type="PANTHER" id="PTHR44520">
    <property type="entry name" value="RESPONSE REGULATOR RCP1-RELATED"/>
    <property type="match status" value="1"/>
</dbReference>
<dbReference type="InterPro" id="IPR052893">
    <property type="entry name" value="TCS_response_regulator"/>
</dbReference>
<dbReference type="PANTHER" id="PTHR44520:SF2">
    <property type="entry name" value="RESPONSE REGULATOR RCP1"/>
    <property type="match status" value="1"/>
</dbReference>
<dbReference type="SUPFAM" id="SSF52172">
    <property type="entry name" value="CheY-like"/>
    <property type="match status" value="1"/>
</dbReference>
<dbReference type="Pfam" id="PF00072">
    <property type="entry name" value="Response_reg"/>
    <property type="match status" value="1"/>
</dbReference>
<dbReference type="AlphaFoldDB" id="A0A0W0ZK56"/>
<name>A0A0W0ZK56_9GAMM</name>
<dbReference type="RefSeq" id="WP_058511308.1">
    <property type="nucleotide sequence ID" value="NZ_LNYY01000019.1"/>
</dbReference>
<dbReference type="InterPro" id="IPR011006">
    <property type="entry name" value="CheY-like_superfamily"/>
</dbReference>
<organism evidence="3 4">
    <name type="scientific">Legionella steelei</name>
    <dbReference type="NCBI Taxonomy" id="947033"/>
    <lineage>
        <taxon>Bacteria</taxon>
        <taxon>Pseudomonadati</taxon>
        <taxon>Pseudomonadota</taxon>
        <taxon>Gammaproteobacteria</taxon>
        <taxon>Legionellales</taxon>
        <taxon>Legionellaceae</taxon>
        <taxon>Legionella</taxon>
    </lineage>
</organism>
<dbReference type="PROSITE" id="PS50110">
    <property type="entry name" value="RESPONSE_REGULATORY"/>
    <property type="match status" value="1"/>
</dbReference>
<gene>
    <name evidence="3" type="ORF">Lste_2518</name>
</gene>
<evidence type="ECO:0000313" key="3">
    <source>
        <dbReference type="EMBL" id="KTD69360.1"/>
    </source>
</evidence>
<sequence length="149" mass="17211">MYELDKSIHFMLIDDDAIDIKDMQRTFKKNNIDNPLHVATNGLEALNKLLGQNGEKKIHPTPKIIILDINMPKMNGIEFIKNVRANKNLRSMLIFILTTSNSEKDKIDAYNLNVAGYIVKPFHISRFMEIISSLHHYWNLLEFPSKNAS</sequence>
<feature type="modified residue" description="4-aspartylphosphate" evidence="1">
    <location>
        <position position="68"/>
    </location>
</feature>
<protein>
    <submittedName>
        <fullName evidence="3">Two-component response regulator</fullName>
    </submittedName>
</protein>
<dbReference type="OrthoDB" id="9793549at2"/>
<dbReference type="SMART" id="SM00448">
    <property type="entry name" value="REC"/>
    <property type="match status" value="1"/>
</dbReference>
<dbReference type="GO" id="GO:0000160">
    <property type="term" value="P:phosphorelay signal transduction system"/>
    <property type="evidence" value="ECO:0007669"/>
    <property type="project" value="InterPro"/>
</dbReference>
<dbReference type="Proteomes" id="UP000054926">
    <property type="component" value="Unassembled WGS sequence"/>
</dbReference>
<proteinExistence type="predicted"/>
<dbReference type="PATRIC" id="fig|947033.5.peg.2673"/>
<dbReference type="EMBL" id="LNYY01000019">
    <property type="protein sequence ID" value="KTD69360.1"/>
    <property type="molecule type" value="Genomic_DNA"/>
</dbReference>
<dbReference type="CDD" id="cd17557">
    <property type="entry name" value="REC_Rcp-like"/>
    <property type="match status" value="1"/>
</dbReference>
<dbReference type="InterPro" id="IPR001789">
    <property type="entry name" value="Sig_transdc_resp-reg_receiver"/>
</dbReference>
<evidence type="ECO:0000313" key="4">
    <source>
        <dbReference type="Proteomes" id="UP000054926"/>
    </source>
</evidence>
<dbReference type="Gene3D" id="3.40.50.2300">
    <property type="match status" value="1"/>
</dbReference>
<comment type="caution">
    <text evidence="3">The sequence shown here is derived from an EMBL/GenBank/DDBJ whole genome shotgun (WGS) entry which is preliminary data.</text>
</comment>
<feature type="domain" description="Response regulatory" evidence="2">
    <location>
        <begin position="9"/>
        <end position="135"/>
    </location>
</feature>
<keyword evidence="4" id="KW-1185">Reference proteome</keyword>
<accession>A0A0W0ZK56</accession>
<evidence type="ECO:0000259" key="2">
    <source>
        <dbReference type="PROSITE" id="PS50110"/>
    </source>
</evidence>